<name>A0A1A8WH69_PLAOA</name>
<dbReference type="InterPro" id="IPR008780">
    <property type="entry name" value="Plasmodium_Vir"/>
</dbReference>
<gene>
    <name evidence="1" type="ORF">POVCU2_0065750</name>
</gene>
<accession>A0A1A8WH69</accession>
<reference evidence="2" key="1">
    <citation type="submission" date="2016-05" db="EMBL/GenBank/DDBJ databases">
        <authorList>
            <person name="Naeem Raeece"/>
        </authorList>
    </citation>
    <scope>NUCLEOTIDE SEQUENCE [LARGE SCALE GENOMIC DNA]</scope>
</reference>
<dbReference type="AlphaFoldDB" id="A0A1A8WH69"/>
<sequence length="347" mass="40115">MAFSDTAPIRLSDNHYNKLDDRASSRGDDSKCDQIISELGNEFNNTDFRLFCKKLTGSLKEYKVMPTVLVLDKYRCKYFNLWICDRMSKVSDDFKHSKFNDIKTKITNIWQENNLESTCTWHFISYLDDLDYDKIKKLYEYALNYHTFKPYFVTRNKPCNTEYKNYIEESLKIYEEAKHKCTPVSHEESLLCTALQDVQSVYKSDELSKITCNGEISIDKIRAEVQKLLTKEQATLPPQAGASQSDSDQSVIKNPVQLHESTPEETSSFSNTQKATSVVFPLFGILLSFFLFYKFTPAGTWLHSHLQSKKTVSSNLNEEETHDLLENTHNSIIENSNTHHLVGYHPS</sequence>
<dbReference type="Pfam" id="PF05795">
    <property type="entry name" value="Plasmodium_Vir"/>
    <property type="match status" value="1"/>
</dbReference>
<protein>
    <submittedName>
        <fullName evidence="1">PIR Superfamily Protein</fullName>
    </submittedName>
</protein>
<organism evidence="1 2">
    <name type="scientific">Plasmodium ovale curtisi</name>
    <dbReference type="NCBI Taxonomy" id="864141"/>
    <lineage>
        <taxon>Eukaryota</taxon>
        <taxon>Sar</taxon>
        <taxon>Alveolata</taxon>
        <taxon>Apicomplexa</taxon>
        <taxon>Aconoidasida</taxon>
        <taxon>Haemosporida</taxon>
        <taxon>Plasmodiidae</taxon>
        <taxon>Plasmodium</taxon>
        <taxon>Plasmodium (Plasmodium)</taxon>
    </lineage>
</organism>
<dbReference type="Proteomes" id="UP000078560">
    <property type="component" value="Unassembled WGS sequence"/>
</dbReference>
<dbReference type="EMBL" id="FLQU01001046">
    <property type="protein sequence ID" value="SBS91142.1"/>
    <property type="molecule type" value="Genomic_DNA"/>
</dbReference>
<proteinExistence type="predicted"/>
<evidence type="ECO:0000313" key="1">
    <source>
        <dbReference type="EMBL" id="SBS91142.1"/>
    </source>
</evidence>
<evidence type="ECO:0000313" key="2">
    <source>
        <dbReference type="Proteomes" id="UP000078560"/>
    </source>
</evidence>